<dbReference type="EMBL" id="VEPZ02000781">
    <property type="protein sequence ID" value="KAE8719784.1"/>
    <property type="molecule type" value="Genomic_DNA"/>
</dbReference>
<evidence type="ECO:0000256" key="1">
    <source>
        <dbReference type="SAM" id="MobiDB-lite"/>
    </source>
</evidence>
<protein>
    <submittedName>
        <fullName evidence="2">Uncharacterized protein</fullName>
    </submittedName>
</protein>
<evidence type="ECO:0000313" key="3">
    <source>
        <dbReference type="Proteomes" id="UP000436088"/>
    </source>
</evidence>
<comment type="caution">
    <text evidence="2">The sequence shown here is derived from an EMBL/GenBank/DDBJ whole genome shotgun (WGS) entry which is preliminary data.</text>
</comment>
<feature type="region of interest" description="Disordered" evidence="1">
    <location>
        <begin position="106"/>
        <end position="127"/>
    </location>
</feature>
<keyword evidence="3" id="KW-1185">Reference proteome</keyword>
<reference evidence="2" key="1">
    <citation type="submission" date="2019-09" db="EMBL/GenBank/DDBJ databases">
        <title>Draft genome information of white flower Hibiscus syriacus.</title>
        <authorList>
            <person name="Kim Y.-M."/>
        </authorList>
    </citation>
    <scope>NUCLEOTIDE SEQUENCE [LARGE SCALE GENOMIC DNA]</scope>
    <source>
        <strain evidence="2">YM2019G1</strain>
    </source>
</reference>
<proteinExistence type="predicted"/>
<dbReference type="AlphaFoldDB" id="A0A6A3BT11"/>
<name>A0A6A3BT11_HIBSY</name>
<accession>A0A6A3BT11</accession>
<dbReference type="InterPro" id="IPR052851">
    <property type="entry name" value="GCD1_mitochondrial"/>
</dbReference>
<dbReference type="PANTHER" id="PTHR35476">
    <property type="entry name" value="MUCIN-LIKE PROTEIN"/>
    <property type="match status" value="1"/>
</dbReference>
<gene>
    <name evidence="2" type="ORF">F3Y22_tig00109926pilonHSYRG00202</name>
</gene>
<organism evidence="2 3">
    <name type="scientific">Hibiscus syriacus</name>
    <name type="common">Rose of Sharon</name>
    <dbReference type="NCBI Taxonomy" id="106335"/>
    <lineage>
        <taxon>Eukaryota</taxon>
        <taxon>Viridiplantae</taxon>
        <taxon>Streptophyta</taxon>
        <taxon>Embryophyta</taxon>
        <taxon>Tracheophyta</taxon>
        <taxon>Spermatophyta</taxon>
        <taxon>Magnoliopsida</taxon>
        <taxon>eudicotyledons</taxon>
        <taxon>Gunneridae</taxon>
        <taxon>Pentapetalae</taxon>
        <taxon>rosids</taxon>
        <taxon>malvids</taxon>
        <taxon>Malvales</taxon>
        <taxon>Malvaceae</taxon>
        <taxon>Malvoideae</taxon>
        <taxon>Hibiscus</taxon>
    </lineage>
</organism>
<dbReference type="Proteomes" id="UP000436088">
    <property type="component" value="Unassembled WGS sequence"/>
</dbReference>
<evidence type="ECO:0000313" key="2">
    <source>
        <dbReference type="EMBL" id="KAE8719784.1"/>
    </source>
</evidence>
<sequence length="176" mass="19991">MHSLNRIAKSFTNPSINPIQSKYVKSQLNPTILLKSLSTKPPQNHKDDSWNDAWETAWLPDDVSPKNRAPWEAEVNFTSSADSTKLALSPDVDAETKAFVEDMNENWNERRKSPQAEAEEEAEKEGKGMAVGLYSLENIRKIIGKEQRIHAGLWMKEIASWKKLNWGIQLMISIDA</sequence>
<dbReference type="PANTHER" id="PTHR35476:SF2">
    <property type="entry name" value="MUCIN-LIKE PROTEIN"/>
    <property type="match status" value="1"/>
</dbReference>